<keyword evidence="2" id="KW-1185">Reference proteome</keyword>
<gene>
    <name evidence="1" type="ORF">DC041_0002471</name>
</gene>
<dbReference type="AlphaFoldDB" id="A0A430PZL4"/>
<protein>
    <submittedName>
        <fullName evidence="1">Uncharacterized protein</fullName>
    </submittedName>
</protein>
<dbReference type="Proteomes" id="UP000290809">
    <property type="component" value="Unassembled WGS sequence"/>
</dbReference>
<evidence type="ECO:0000313" key="1">
    <source>
        <dbReference type="EMBL" id="RTG80913.1"/>
    </source>
</evidence>
<comment type="caution">
    <text evidence="1">The sequence shown here is derived from an EMBL/GenBank/DDBJ whole genome shotgun (WGS) entry which is preliminary data.</text>
</comment>
<organism evidence="1 2">
    <name type="scientific">Schistosoma bovis</name>
    <name type="common">Blood fluke</name>
    <dbReference type="NCBI Taxonomy" id="6184"/>
    <lineage>
        <taxon>Eukaryota</taxon>
        <taxon>Metazoa</taxon>
        <taxon>Spiralia</taxon>
        <taxon>Lophotrochozoa</taxon>
        <taxon>Platyhelminthes</taxon>
        <taxon>Trematoda</taxon>
        <taxon>Digenea</taxon>
        <taxon>Strigeidida</taxon>
        <taxon>Schistosomatoidea</taxon>
        <taxon>Schistosomatidae</taxon>
        <taxon>Schistosoma</taxon>
    </lineage>
</organism>
<evidence type="ECO:0000313" key="2">
    <source>
        <dbReference type="Proteomes" id="UP000290809"/>
    </source>
</evidence>
<name>A0A430PZL4_SCHBO</name>
<reference evidence="1 2" key="1">
    <citation type="journal article" date="2019" name="PLoS Pathog.">
        <title>Genome sequence of the bovine parasite Schistosoma bovis Tanzania.</title>
        <authorList>
            <person name="Oey H."/>
            <person name="Zakrzewski M."/>
            <person name="Gobert G."/>
            <person name="Gravermann K."/>
            <person name="Stoye J."/>
            <person name="Jones M."/>
            <person name="Mcmanus D."/>
            <person name="Krause L."/>
        </authorList>
    </citation>
    <scope>NUCLEOTIDE SEQUENCE [LARGE SCALE GENOMIC DNA]</scope>
    <source>
        <strain evidence="1 2">TAN1997</strain>
    </source>
</reference>
<proteinExistence type="predicted"/>
<dbReference type="EMBL" id="QMKO01003756">
    <property type="protein sequence ID" value="RTG80913.1"/>
    <property type="molecule type" value="Genomic_DNA"/>
</dbReference>
<sequence length="48" mass="5765">MEYAVLLNIIMKFPLKIVFLKLLHLKLYMQLNTLEVMIHLKIIVQLKL</sequence>
<accession>A0A430PZL4</accession>